<reference evidence="2" key="1">
    <citation type="submission" date="2023-02" db="EMBL/GenBank/DDBJ databases">
        <title>Description and genomic characterization of Salipiger bruguierae sp. nov., isolated from the sediment of mangrove plant Bruguiera sexangula.</title>
        <authorList>
            <person name="Long M."/>
        </authorList>
    </citation>
    <scope>NUCLEOTIDE SEQUENCE</scope>
    <source>
        <strain evidence="2">H15</strain>
    </source>
</reference>
<sequence length="113" mass="11860">MTRLALRLLLLTLLGVWTVLPLAPVHAMPAGHAAAGAQMAMDHGSHASSAQDQTGHQSLHEQICAVHCLPVDAPRPGLPGAEVMARMSRIETSLADVSLSSREYAPTSPPPRG</sequence>
<name>A0AAU8AEC2_9RHOB</name>
<evidence type="ECO:0000256" key="1">
    <source>
        <dbReference type="SAM" id="MobiDB-lite"/>
    </source>
</evidence>
<dbReference type="EMBL" id="CP123384">
    <property type="protein sequence ID" value="XCC93277.1"/>
    <property type="molecule type" value="Genomic_DNA"/>
</dbReference>
<proteinExistence type="predicted"/>
<protein>
    <recommendedName>
        <fullName evidence="3">DUF2946 domain-containing protein</fullName>
    </recommendedName>
</protein>
<dbReference type="AlphaFoldDB" id="A0AAU8AEC2"/>
<evidence type="ECO:0008006" key="3">
    <source>
        <dbReference type="Google" id="ProtNLM"/>
    </source>
</evidence>
<evidence type="ECO:0000313" key="2">
    <source>
        <dbReference type="EMBL" id="XCC93277.1"/>
    </source>
</evidence>
<feature type="compositionally biased region" description="Polar residues" evidence="1">
    <location>
        <begin position="46"/>
        <end position="57"/>
    </location>
</feature>
<accession>A0AAU8AEC2</accession>
<organism evidence="2">
    <name type="scientific">Alloyangia sp. H15</name>
    <dbReference type="NCBI Taxonomy" id="3029062"/>
    <lineage>
        <taxon>Bacteria</taxon>
        <taxon>Pseudomonadati</taxon>
        <taxon>Pseudomonadota</taxon>
        <taxon>Alphaproteobacteria</taxon>
        <taxon>Rhodobacterales</taxon>
        <taxon>Roseobacteraceae</taxon>
        <taxon>Alloyangia</taxon>
    </lineage>
</organism>
<dbReference type="RefSeq" id="WP_353472100.1">
    <property type="nucleotide sequence ID" value="NZ_CP123384.1"/>
</dbReference>
<gene>
    <name evidence="2" type="ORF">PVT71_12435</name>
</gene>
<feature type="region of interest" description="Disordered" evidence="1">
    <location>
        <begin position="39"/>
        <end position="58"/>
    </location>
</feature>